<dbReference type="NCBIfam" id="TIGR02384">
    <property type="entry name" value="RelB_DinJ"/>
    <property type="match status" value="1"/>
</dbReference>
<keyword evidence="4" id="KW-1185">Reference proteome</keyword>
<dbReference type="Gene3D" id="1.10.1220.10">
    <property type="entry name" value="Met repressor-like"/>
    <property type="match status" value="1"/>
</dbReference>
<name>A0A7X2PDQ2_9SPIO</name>
<comment type="similarity">
    <text evidence="1">Belongs to the RelB/DinJ antitoxin family.</text>
</comment>
<evidence type="ECO:0000256" key="2">
    <source>
        <dbReference type="ARBA" id="ARBA00022649"/>
    </source>
</evidence>
<dbReference type="AlphaFoldDB" id="A0A7X2PDQ2"/>
<proteinExistence type="inferred from homology"/>
<comment type="caution">
    <text evidence="3">The sequence shown here is derived from an EMBL/GenBank/DDBJ whole genome shotgun (WGS) entry which is preliminary data.</text>
</comment>
<organism evidence="3 4">
    <name type="scientific">Bullifex porci</name>
    <dbReference type="NCBI Taxonomy" id="2606638"/>
    <lineage>
        <taxon>Bacteria</taxon>
        <taxon>Pseudomonadati</taxon>
        <taxon>Spirochaetota</taxon>
        <taxon>Spirochaetia</taxon>
        <taxon>Spirochaetales</taxon>
        <taxon>Spirochaetaceae</taxon>
        <taxon>Bullifex</taxon>
    </lineage>
</organism>
<dbReference type="GO" id="GO:0006351">
    <property type="term" value="P:DNA-templated transcription"/>
    <property type="evidence" value="ECO:0007669"/>
    <property type="project" value="TreeGrafter"/>
</dbReference>
<evidence type="ECO:0000313" key="4">
    <source>
        <dbReference type="Proteomes" id="UP000460549"/>
    </source>
</evidence>
<sequence length="93" mass="10511">MSKSSTNLSLDPELKKASIELFNDLGLDLSSAVTLFLKQALRVQGLPFEVTRVNPNAQTIAAMNEYYKMKNHPEKYKRYASFKDALNEVLEDA</sequence>
<protein>
    <submittedName>
        <fullName evidence="3">Type II toxin-antitoxin system RelB/DinJ family antitoxin</fullName>
    </submittedName>
</protein>
<dbReference type="Pfam" id="PF04221">
    <property type="entry name" value="RelB"/>
    <property type="match status" value="1"/>
</dbReference>
<dbReference type="RefSeq" id="WP_154426419.1">
    <property type="nucleotide sequence ID" value="NZ_VUNN01000023.1"/>
</dbReference>
<dbReference type="GO" id="GO:0006355">
    <property type="term" value="P:regulation of DNA-templated transcription"/>
    <property type="evidence" value="ECO:0007669"/>
    <property type="project" value="InterPro"/>
</dbReference>
<dbReference type="PANTHER" id="PTHR38781">
    <property type="entry name" value="ANTITOXIN DINJ-RELATED"/>
    <property type="match status" value="1"/>
</dbReference>
<dbReference type="PANTHER" id="PTHR38781:SF1">
    <property type="entry name" value="ANTITOXIN DINJ-RELATED"/>
    <property type="match status" value="1"/>
</dbReference>
<keyword evidence="2" id="KW-1277">Toxin-antitoxin system</keyword>
<dbReference type="EMBL" id="VUNN01000023">
    <property type="protein sequence ID" value="MSU07044.1"/>
    <property type="molecule type" value="Genomic_DNA"/>
</dbReference>
<gene>
    <name evidence="3" type="ORF">FYJ80_09735</name>
</gene>
<dbReference type="Proteomes" id="UP000460549">
    <property type="component" value="Unassembled WGS sequence"/>
</dbReference>
<evidence type="ECO:0000256" key="1">
    <source>
        <dbReference type="ARBA" id="ARBA00010562"/>
    </source>
</evidence>
<reference evidence="3 4" key="1">
    <citation type="submission" date="2019-08" db="EMBL/GenBank/DDBJ databases">
        <title>In-depth cultivation of the pig gut microbiome towards novel bacterial diversity and tailored functional studies.</title>
        <authorList>
            <person name="Wylensek D."/>
            <person name="Hitch T.C.A."/>
            <person name="Clavel T."/>
        </authorList>
    </citation>
    <scope>NUCLEOTIDE SEQUENCE [LARGE SCALE GENOMIC DNA]</scope>
    <source>
        <strain evidence="3 4">NM-380-WT-3C1</strain>
    </source>
</reference>
<dbReference type="InterPro" id="IPR007337">
    <property type="entry name" value="RelB/DinJ"/>
</dbReference>
<accession>A0A7X2PDQ2</accession>
<dbReference type="InterPro" id="IPR013321">
    <property type="entry name" value="Arc_rbn_hlx_hlx"/>
</dbReference>
<evidence type="ECO:0000313" key="3">
    <source>
        <dbReference type="EMBL" id="MSU07044.1"/>
    </source>
</evidence>